<keyword evidence="2 5" id="KW-0812">Transmembrane</keyword>
<feature type="transmembrane region" description="Helical" evidence="5">
    <location>
        <begin position="57"/>
        <end position="73"/>
    </location>
</feature>
<evidence type="ECO:0000256" key="3">
    <source>
        <dbReference type="ARBA" id="ARBA00022989"/>
    </source>
</evidence>
<protein>
    <submittedName>
        <fullName evidence="7">Sulfate permease, SulP family</fullName>
    </submittedName>
</protein>
<dbReference type="InterPro" id="IPR002645">
    <property type="entry name" value="STAS_dom"/>
</dbReference>
<dbReference type="SUPFAM" id="SSF52091">
    <property type="entry name" value="SpoIIaa-like"/>
    <property type="match status" value="1"/>
</dbReference>
<dbReference type="Proteomes" id="UP000184327">
    <property type="component" value="Unassembled WGS sequence"/>
</dbReference>
<dbReference type="CDD" id="cd07042">
    <property type="entry name" value="STAS_SulP_like_sulfate_transporter"/>
    <property type="match status" value="1"/>
</dbReference>
<sequence>MPIHLPSSLRHLLPCLGWPRPTAQSLQQDVFAGMTVGLMLIPQAVAYAALAGMPLETGLYAAIVPLVVATLLASSPRLGVGPSALTSLMVSSALLPMALPGSADWITLAVWLALLAGLAQLCMGLFRLDWLLNVVTSPVLNGFTQAGALLIMASQVPNITGIAWQQWGAVTHFDAFLALWLAMDTEGLQYGLIGIAAFVLARRLGSRIPSAMLILAIGAVVSAWTDYGARGGAVIGDLHVRLHALALPGWIGWPLLGQLLVPALVIALMSFVEVAASAKKEHERAGTNWVPHQDWIAQGMAKIGSGLSGGFATSASFSRSAVNLYAGAVSGWSVLFTSLFVLATALWLTPLLYHVPLALLGALVITAVSNLLRPSWFRKLWAFSRTEMLIALLTFTITLLASPRIYWGVLAGLLANLAYFMYQRLHPRIIEVGVFPADGRLRDRHLWELSPLSEQVLSLRMDAPLDFASASVLENRVVQLLEQRPQTRHVCLVASSITGLDATGMETLQHIRDRVQQRGGTLFLSGMKLPMELRLRDSGFCNDPERVRLLPTDAETVQVLRQL</sequence>
<feature type="transmembrane region" description="Helical" evidence="5">
    <location>
        <begin position="177"/>
        <end position="200"/>
    </location>
</feature>
<proteinExistence type="predicted"/>
<keyword evidence="8" id="KW-1185">Reference proteome</keyword>
<evidence type="ECO:0000259" key="6">
    <source>
        <dbReference type="PROSITE" id="PS50801"/>
    </source>
</evidence>
<dbReference type="RefSeq" id="WP_073353875.1">
    <property type="nucleotide sequence ID" value="NZ_FQUZ01000002.1"/>
</dbReference>
<feature type="transmembrane region" description="Helical" evidence="5">
    <location>
        <begin position="30"/>
        <end position="51"/>
    </location>
</feature>
<organism evidence="7 8">
    <name type="scientific">Lampropedia hyalina DSM 16112</name>
    <dbReference type="NCBI Taxonomy" id="1122156"/>
    <lineage>
        <taxon>Bacteria</taxon>
        <taxon>Pseudomonadati</taxon>
        <taxon>Pseudomonadota</taxon>
        <taxon>Betaproteobacteria</taxon>
        <taxon>Burkholderiales</taxon>
        <taxon>Comamonadaceae</taxon>
        <taxon>Lampropedia</taxon>
    </lineage>
</organism>
<feature type="domain" description="STAS" evidence="6">
    <location>
        <begin position="454"/>
        <end position="560"/>
    </location>
</feature>
<dbReference type="PANTHER" id="PTHR11814">
    <property type="entry name" value="SULFATE TRANSPORTER"/>
    <property type="match status" value="1"/>
</dbReference>
<dbReference type="InterPro" id="IPR011547">
    <property type="entry name" value="SLC26A/SulP_dom"/>
</dbReference>
<dbReference type="GO" id="GO:0016020">
    <property type="term" value="C:membrane"/>
    <property type="evidence" value="ECO:0007669"/>
    <property type="project" value="UniProtKB-SubCell"/>
</dbReference>
<comment type="subcellular location">
    <subcellularLocation>
        <location evidence="1">Membrane</location>
        <topology evidence="1">Multi-pass membrane protein</topology>
    </subcellularLocation>
</comment>
<evidence type="ECO:0000313" key="7">
    <source>
        <dbReference type="EMBL" id="SHE39808.1"/>
    </source>
</evidence>
<feature type="transmembrane region" description="Helical" evidence="5">
    <location>
        <begin position="212"/>
        <end position="230"/>
    </location>
</feature>
<evidence type="ECO:0000313" key="8">
    <source>
        <dbReference type="Proteomes" id="UP000184327"/>
    </source>
</evidence>
<feature type="transmembrane region" description="Helical" evidence="5">
    <location>
        <begin position="105"/>
        <end position="126"/>
    </location>
</feature>
<dbReference type="PROSITE" id="PS50801">
    <property type="entry name" value="STAS"/>
    <property type="match status" value="1"/>
</dbReference>
<dbReference type="Pfam" id="PF01740">
    <property type="entry name" value="STAS"/>
    <property type="match status" value="1"/>
</dbReference>
<dbReference type="AlphaFoldDB" id="A0A1M4T679"/>
<keyword evidence="3 5" id="KW-1133">Transmembrane helix</keyword>
<name>A0A1M4T679_9BURK</name>
<feature type="transmembrane region" description="Helical" evidence="5">
    <location>
        <begin position="324"/>
        <end position="347"/>
    </location>
</feature>
<gene>
    <name evidence="7" type="ORF">SAMN02745117_00235</name>
</gene>
<dbReference type="OrthoDB" id="9769739at2"/>
<reference evidence="7 8" key="1">
    <citation type="submission" date="2016-11" db="EMBL/GenBank/DDBJ databases">
        <authorList>
            <person name="Jaros S."/>
            <person name="Januszkiewicz K."/>
            <person name="Wedrychowicz H."/>
        </authorList>
    </citation>
    <scope>NUCLEOTIDE SEQUENCE [LARGE SCALE GENOMIC DNA]</scope>
    <source>
        <strain evidence="7 8">DSM 16112</strain>
    </source>
</reference>
<evidence type="ECO:0000256" key="4">
    <source>
        <dbReference type="ARBA" id="ARBA00023136"/>
    </source>
</evidence>
<dbReference type="Pfam" id="PF00916">
    <property type="entry name" value="Sulfate_transp"/>
    <property type="match status" value="1"/>
</dbReference>
<evidence type="ECO:0000256" key="2">
    <source>
        <dbReference type="ARBA" id="ARBA00022692"/>
    </source>
</evidence>
<evidence type="ECO:0000256" key="5">
    <source>
        <dbReference type="SAM" id="Phobius"/>
    </source>
</evidence>
<keyword evidence="4 5" id="KW-0472">Membrane</keyword>
<dbReference type="GO" id="GO:0055085">
    <property type="term" value="P:transmembrane transport"/>
    <property type="evidence" value="ECO:0007669"/>
    <property type="project" value="InterPro"/>
</dbReference>
<dbReference type="STRING" id="1122156.SAMN02745117_00235"/>
<evidence type="ECO:0000256" key="1">
    <source>
        <dbReference type="ARBA" id="ARBA00004141"/>
    </source>
</evidence>
<dbReference type="InterPro" id="IPR001902">
    <property type="entry name" value="SLC26A/SulP_fam"/>
</dbReference>
<feature type="transmembrane region" description="Helical" evidence="5">
    <location>
        <begin position="138"/>
        <end position="157"/>
    </location>
</feature>
<feature type="transmembrane region" description="Helical" evidence="5">
    <location>
        <begin position="250"/>
        <end position="272"/>
    </location>
</feature>
<feature type="transmembrane region" description="Helical" evidence="5">
    <location>
        <begin position="353"/>
        <end position="373"/>
    </location>
</feature>
<dbReference type="EMBL" id="FQUZ01000002">
    <property type="protein sequence ID" value="SHE39808.1"/>
    <property type="molecule type" value="Genomic_DNA"/>
</dbReference>
<dbReference type="Gene3D" id="3.30.750.24">
    <property type="entry name" value="STAS domain"/>
    <property type="match status" value="1"/>
</dbReference>
<dbReference type="InterPro" id="IPR036513">
    <property type="entry name" value="STAS_dom_sf"/>
</dbReference>
<accession>A0A1M4T679</accession>